<feature type="chain" id="PRO_5015496348" description="Type IX secretion system protein PorV domain-containing protein" evidence="1">
    <location>
        <begin position="20"/>
        <end position="392"/>
    </location>
</feature>
<dbReference type="AlphaFoldDB" id="A0A2S1SGP3"/>
<dbReference type="NCBIfam" id="NF033709">
    <property type="entry name" value="PorV_fam"/>
    <property type="match status" value="1"/>
</dbReference>
<keyword evidence="4" id="KW-1185">Reference proteome</keyword>
<proteinExistence type="predicted"/>
<evidence type="ECO:0000259" key="2">
    <source>
        <dbReference type="Pfam" id="PF19572"/>
    </source>
</evidence>
<dbReference type="RefSeq" id="WP_108903367.1">
    <property type="nucleotide sequence ID" value="NZ_CP029187.1"/>
</dbReference>
<dbReference type="Gene3D" id="2.40.160.60">
    <property type="entry name" value="Outer membrane protein transport protein (OMPP1/FadL/TodX)"/>
    <property type="match status" value="1"/>
</dbReference>
<dbReference type="InterPro" id="IPR045741">
    <property type="entry name" value="PorV"/>
</dbReference>
<protein>
    <recommendedName>
        <fullName evidence="2">Type IX secretion system protein PorV domain-containing protein</fullName>
    </recommendedName>
</protein>
<gene>
    <name evidence="3" type="ORF">HYN49_06530</name>
</gene>
<dbReference type="InterPro" id="IPR047799">
    <property type="entry name" value="T9SS_OM_PorV"/>
</dbReference>
<dbReference type="NCBIfam" id="NF033710">
    <property type="entry name" value="T9SS_OM_PorV"/>
    <property type="match status" value="1"/>
</dbReference>
<feature type="signal peptide" evidence="1">
    <location>
        <begin position="1"/>
        <end position="19"/>
    </location>
</feature>
<sequence>MRKVSLLLICIFAAQYTKAQDGNRVITTGVPFLLVAADARSAGMADQGVATSPDAYSQQYNPAKYAFSIEKQGFSVSYTPYLTDLVNDISLGQVTYFNRFGDEGRQAFAGSLRYFGLGDIELRDSFDATPVIVSPNEFALDGSYALQLSEKFSMSVAGRYIRSSLRIPDGTTDASAASSFAVDVAGYYQSEEQAYSDFNGRWRAGFNLQNMGPKISYDSDEVSTNFLPANMRLGAGFDFIFDDYNKVGVGVEFAKLLVPTPQDPKDIDGDGTISQEERNINNDEYRSTGWVEGMFKSFGDAPGGFSEELKEFTYSVGAEYLYQDSFAMRLGYFNESPEKGARKFFSLGAGFKYNVVKVDVSYLFSASKVKNPLENTLRFSLTFNFGDNYDQY</sequence>
<dbReference type="KEGG" id="fpal:HYN49_06530"/>
<dbReference type="Pfam" id="PF19572">
    <property type="entry name" value="PorV"/>
    <property type="match status" value="1"/>
</dbReference>
<organism evidence="3 4">
    <name type="scientific">Flavobacterium pallidum</name>
    <dbReference type="NCBI Taxonomy" id="2172098"/>
    <lineage>
        <taxon>Bacteria</taxon>
        <taxon>Pseudomonadati</taxon>
        <taxon>Bacteroidota</taxon>
        <taxon>Flavobacteriia</taxon>
        <taxon>Flavobacteriales</taxon>
        <taxon>Flavobacteriaceae</taxon>
        <taxon>Flavobacterium</taxon>
    </lineage>
</organism>
<evidence type="ECO:0000313" key="4">
    <source>
        <dbReference type="Proteomes" id="UP000244937"/>
    </source>
</evidence>
<name>A0A2S1SGP3_9FLAO</name>
<feature type="domain" description="Type IX secretion system protein PorV" evidence="2">
    <location>
        <begin position="19"/>
        <end position="263"/>
    </location>
</feature>
<dbReference type="Proteomes" id="UP000244937">
    <property type="component" value="Chromosome"/>
</dbReference>
<dbReference type="EMBL" id="CP029187">
    <property type="protein sequence ID" value="AWI25578.1"/>
    <property type="molecule type" value="Genomic_DNA"/>
</dbReference>
<evidence type="ECO:0000256" key="1">
    <source>
        <dbReference type="SAM" id="SignalP"/>
    </source>
</evidence>
<reference evidence="3 4" key="1">
    <citation type="submission" date="2018-05" db="EMBL/GenBank/DDBJ databases">
        <title>Genome sequencing of Flavobacterium sp. HYN0049.</title>
        <authorList>
            <person name="Yi H."/>
            <person name="Baek C."/>
        </authorList>
    </citation>
    <scope>NUCLEOTIDE SEQUENCE [LARGE SCALE GENOMIC DNA]</scope>
    <source>
        <strain evidence="3 4">HYN0049</strain>
    </source>
</reference>
<keyword evidence="1" id="KW-0732">Signal</keyword>
<evidence type="ECO:0000313" key="3">
    <source>
        <dbReference type="EMBL" id="AWI25578.1"/>
    </source>
</evidence>
<dbReference type="OrthoDB" id="9758448at2"/>
<accession>A0A2S1SGP3</accession>